<name>A0ABS1N1Y1_9ACTN</name>
<sequence length="222" mass="24901">MQPGQNEEMADAAGLPGRLRHVYWIGGGSGAGKSTIARRLADRYGWRLYATDDVMREHAGRTTAEEAPLLHEFIAMDMDERWVNRSPGIMLETFHWFRGEGFGLIIEDLLRLPQEPCVIVEGFRLLPHLVKPLLAAPEHAVWLLPTPDFRQAAIQSRATPGEGFVGKPSDPAKAGRNIAERDCMFTRHLQGETERLRLRTIQVDTTMTEEELGEQVTTAFGL</sequence>
<dbReference type="InterPro" id="IPR027417">
    <property type="entry name" value="P-loop_NTPase"/>
</dbReference>
<evidence type="ECO:0000313" key="2">
    <source>
        <dbReference type="Proteomes" id="UP000629371"/>
    </source>
</evidence>
<dbReference type="Proteomes" id="UP000629371">
    <property type="component" value="Unassembled WGS sequence"/>
</dbReference>
<dbReference type="SUPFAM" id="SSF52540">
    <property type="entry name" value="P-loop containing nucleoside triphosphate hydrolases"/>
    <property type="match status" value="1"/>
</dbReference>
<keyword evidence="2" id="KW-1185">Reference proteome</keyword>
<dbReference type="Pfam" id="PF13207">
    <property type="entry name" value="AAA_17"/>
    <property type="match status" value="1"/>
</dbReference>
<evidence type="ECO:0000313" key="1">
    <source>
        <dbReference type="EMBL" id="MBL1093924.1"/>
    </source>
</evidence>
<dbReference type="Gene3D" id="3.40.50.300">
    <property type="entry name" value="P-loop containing nucleotide triphosphate hydrolases"/>
    <property type="match status" value="1"/>
</dbReference>
<organism evidence="1 2">
    <name type="scientific">Streptomyces siderophoricus</name>
    <dbReference type="NCBI Taxonomy" id="2802281"/>
    <lineage>
        <taxon>Bacteria</taxon>
        <taxon>Bacillati</taxon>
        <taxon>Actinomycetota</taxon>
        <taxon>Actinomycetes</taxon>
        <taxon>Kitasatosporales</taxon>
        <taxon>Streptomycetaceae</taxon>
        <taxon>Streptomyces</taxon>
    </lineage>
</organism>
<protein>
    <recommendedName>
        <fullName evidence="3">AAA family ATPase</fullName>
    </recommendedName>
</protein>
<proteinExistence type="predicted"/>
<accession>A0ABS1N1Y1</accession>
<reference evidence="1 2" key="1">
    <citation type="submission" date="2021-01" db="EMBL/GenBank/DDBJ databases">
        <title>WGS of actinomycetes isolated from Thailand.</title>
        <authorList>
            <person name="Thawai C."/>
        </authorList>
    </citation>
    <scope>NUCLEOTIDE SEQUENCE [LARGE SCALE GENOMIC DNA]</scope>
    <source>
        <strain evidence="1 2">CH9-7</strain>
    </source>
</reference>
<dbReference type="EMBL" id="JAERRI010000024">
    <property type="protein sequence ID" value="MBL1093924.1"/>
    <property type="molecule type" value="Genomic_DNA"/>
</dbReference>
<evidence type="ECO:0008006" key="3">
    <source>
        <dbReference type="Google" id="ProtNLM"/>
    </source>
</evidence>
<comment type="caution">
    <text evidence="1">The sequence shown here is derived from an EMBL/GenBank/DDBJ whole genome shotgun (WGS) entry which is preliminary data.</text>
</comment>
<gene>
    <name evidence="1" type="ORF">JK360_32180</name>
</gene>